<reference evidence="2 3" key="1">
    <citation type="submission" date="2016-10" db="EMBL/GenBank/DDBJ databases">
        <authorList>
            <person name="de Groot N.N."/>
        </authorList>
    </citation>
    <scope>NUCLEOTIDE SEQUENCE [LARGE SCALE GENOMIC DNA]</scope>
    <source>
        <strain evidence="2 3">CGMCC 1.7005</strain>
    </source>
</reference>
<dbReference type="SUPFAM" id="SSF69318">
    <property type="entry name" value="Integrin alpha N-terminal domain"/>
    <property type="match status" value="1"/>
</dbReference>
<dbReference type="EMBL" id="FPAS01000001">
    <property type="protein sequence ID" value="SFT38704.1"/>
    <property type="molecule type" value="Genomic_DNA"/>
</dbReference>
<organism evidence="2 3">
    <name type="scientific">Lishizhenia tianjinensis</name>
    <dbReference type="NCBI Taxonomy" id="477690"/>
    <lineage>
        <taxon>Bacteria</taxon>
        <taxon>Pseudomonadati</taxon>
        <taxon>Bacteroidota</taxon>
        <taxon>Flavobacteriia</taxon>
        <taxon>Flavobacteriales</taxon>
        <taxon>Crocinitomicaceae</taxon>
        <taxon>Lishizhenia</taxon>
    </lineage>
</organism>
<dbReference type="STRING" id="477690.SAMN05216474_0268"/>
<dbReference type="RefSeq" id="WP_090245494.1">
    <property type="nucleotide sequence ID" value="NZ_FPAS01000001.1"/>
</dbReference>
<accession>A0A1I6XLK9</accession>
<dbReference type="Proteomes" id="UP000236454">
    <property type="component" value="Unassembled WGS sequence"/>
</dbReference>
<dbReference type="InterPro" id="IPR028994">
    <property type="entry name" value="Integrin_alpha_N"/>
</dbReference>
<gene>
    <name evidence="2" type="ORF">SAMN05216474_0268</name>
</gene>
<protein>
    <recommendedName>
        <fullName evidence="4">VCBS repeat-containing protein</fullName>
    </recommendedName>
</protein>
<keyword evidence="3" id="KW-1185">Reference proteome</keyword>
<evidence type="ECO:0000256" key="1">
    <source>
        <dbReference type="SAM" id="SignalP"/>
    </source>
</evidence>
<feature type="signal peptide" evidence="1">
    <location>
        <begin position="1"/>
        <end position="18"/>
    </location>
</feature>
<keyword evidence="1" id="KW-0732">Signal</keyword>
<feature type="chain" id="PRO_5014822147" description="VCBS repeat-containing protein" evidence="1">
    <location>
        <begin position="19"/>
        <end position="171"/>
    </location>
</feature>
<evidence type="ECO:0000313" key="2">
    <source>
        <dbReference type="EMBL" id="SFT38704.1"/>
    </source>
</evidence>
<evidence type="ECO:0000313" key="3">
    <source>
        <dbReference type="Proteomes" id="UP000236454"/>
    </source>
</evidence>
<evidence type="ECO:0008006" key="4">
    <source>
        <dbReference type="Google" id="ProtNLM"/>
    </source>
</evidence>
<name>A0A1I6XLK9_9FLAO</name>
<dbReference type="OrthoDB" id="1467878at2"/>
<proteinExistence type="predicted"/>
<dbReference type="AlphaFoldDB" id="A0A1I6XLK9"/>
<sequence length="171" mass="19609">MKTTLLLFLLFNLTLSHAQTDSTILVETPNAENALYVYDSLLQTKLLHYQYFNHCDLDGDGISDSLTFISNGGAHAYFHPVVVLSSDNTEQAFTNLTLDMPFLHTTDTLTESTQFFIKDFDEDGKDEIYLKVENEDATKQESETHYKEVILDYKKGELVVEKVVRFEVEKH</sequence>